<dbReference type="Pfam" id="PF03963">
    <property type="entry name" value="FlgD"/>
    <property type="match status" value="1"/>
</dbReference>
<evidence type="ECO:0000313" key="6">
    <source>
        <dbReference type="EMBL" id="BCO08544.1"/>
    </source>
</evidence>
<dbReference type="EMBL" id="AP024233">
    <property type="protein sequence ID" value="BCO08544.1"/>
    <property type="molecule type" value="Genomic_DNA"/>
</dbReference>
<dbReference type="GO" id="GO:0044781">
    <property type="term" value="P:bacterial-type flagellum organization"/>
    <property type="evidence" value="ECO:0007669"/>
    <property type="project" value="UniProtKB-KW"/>
</dbReference>
<keyword evidence="7" id="KW-1185">Reference proteome</keyword>
<dbReference type="InterPro" id="IPR005648">
    <property type="entry name" value="FlgD"/>
</dbReference>
<dbReference type="RefSeq" id="WP_267928449.1">
    <property type="nucleotide sequence ID" value="NZ_AP024233.1"/>
</dbReference>
<dbReference type="Proteomes" id="UP001063350">
    <property type="component" value="Chromosome"/>
</dbReference>
<keyword evidence="3" id="KW-1005">Bacterial flagellum biogenesis</keyword>
<evidence type="ECO:0000256" key="1">
    <source>
        <dbReference type="ARBA" id="ARBA00010577"/>
    </source>
</evidence>
<dbReference type="AlphaFoldDB" id="A0A915U044"/>
<dbReference type="Pfam" id="PF13860">
    <property type="entry name" value="FlgD_ig"/>
    <property type="match status" value="1"/>
</dbReference>
<evidence type="ECO:0000256" key="3">
    <source>
        <dbReference type="ARBA" id="ARBA00022795"/>
    </source>
</evidence>
<name>A0A915U044_9BACT</name>
<reference evidence="6" key="1">
    <citation type="submission" date="2020-12" db="EMBL/GenBank/DDBJ databases">
        <title>Desulfobium dissulfuricans gen. nov., sp. nov., a novel mesophilic, sulfate-reducing bacterium isolated from a deep-sea hydrothermal vent.</title>
        <authorList>
            <person name="Hashimoto Y."/>
            <person name="Tame A."/>
            <person name="Sawayama S."/>
            <person name="Miyazaki J."/>
            <person name="Takai K."/>
            <person name="Nakagawa S."/>
        </authorList>
    </citation>
    <scope>NUCLEOTIDE SEQUENCE</scope>
    <source>
        <strain evidence="6">GF1</strain>
    </source>
</reference>
<organism evidence="6 7">
    <name type="scientific">Desulfolithobacter dissulfuricans</name>
    <dbReference type="NCBI Taxonomy" id="2795293"/>
    <lineage>
        <taxon>Bacteria</taxon>
        <taxon>Pseudomonadati</taxon>
        <taxon>Thermodesulfobacteriota</taxon>
        <taxon>Desulfobulbia</taxon>
        <taxon>Desulfobulbales</taxon>
        <taxon>Desulfobulbaceae</taxon>
        <taxon>Desulfolithobacter</taxon>
    </lineage>
</organism>
<evidence type="ECO:0000256" key="4">
    <source>
        <dbReference type="ARBA" id="ARBA00024746"/>
    </source>
</evidence>
<evidence type="ECO:0000256" key="2">
    <source>
        <dbReference type="ARBA" id="ARBA00016013"/>
    </source>
</evidence>
<accession>A0A915U044</accession>
<evidence type="ECO:0000313" key="7">
    <source>
        <dbReference type="Proteomes" id="UP001063350"/>
    </source>
</evidence>
<proteinExistence type="inferred from homology"/>
<feature type="domain" description="FlgD/Vpr Ig-like" evidence="5">
    <location>
        <begin position="109"/>
        <end position="165"/>
    </location>
</feature>
<dbReference type="Gene3D" id="2.60.40.4070">
    <property type="match status" value="1"/>
</dbReference>
<dbReference type="KEGG" id="ddu:GF1_09200"/>
<gene>
    <name evidence="6" type="ORF">GF1_09200</name>
</gene>
<comment type="function">
    <text evidence="4">Required for flagellar hook formation. May act as a scaffolding protein.</text>
</comment>
<evidence type="ECO:0000259" key="5">
    <source>
        <dbReference type="Pfam" id="PF13860"/>
    </source>
</evidence>
<protein>
    <recommendedName>
        <fullName evidence="2">Basal-body rod modification protein FlgD</fullName>
    </recommendedName>
</protein>
<dbReference type="InterPro" id="IPR025965">
    <property type="entry name" value="FlgD/Vpr_Ig-like"/>
</dbReference>
<comment type="similarity">
    <text evidence="1">Belongs to the FlgD family.</text>
</comment>
<sequence length="170" mass="18408">MTYVSGIYQGPVGSSQLPSTTESNDTLGKDEFLTLLVAQLQNQDPLNPTDSTEWTAQLAQYSQLEQSMNLNDTMEELLDAQKNSDRLAALSLIGKEAMVESGDFYLPSTGEVEIGYMVDGQASDITLSILNSGGATVKTIQPVELSSGNHFITWDGLDENGERLPGEVTR</sequence>